<keyword evidence="4" id="KW-0274">FAD</keyword>
<dbReference type="SMART" id="SM01117">
    <property type="entry name" value="Cyt-b5"/>
    <property type="match status" value="1"/>
</dbReference>
<dbReference type="SUPFAM" id="SSF47203">
    <property type="entry name" value="Acyl-CoA dehydrogenase C-terminal domain-like"/>
    <property type="match status" value="1"/>
</dbReference>
<dbReference type="RefSeq" id="XP_060457689.1">
    <property type="nucleotide sequence ID" value="XM_060601169.1"/>
</dbReference>
<comment type="cofactor">
    <cofactor evidence="1">
        <name>FAD</name>
        <dbReference type="ChEBI" id="CHEBI:57692"/>
    </cofactor>
</comment>
<evidence type="ECO:0000256" key="3">
    <source>
        <dbReference type="ARBA" id="ARBA00022630"/>
    </source>
</evidence>
<dbReference type="InterPro" id="IPR013786">
    <property type="entry name" value="AcylCoA_DH/ox_N"/>
</dbReference>
<dbReference type="GO" id="GO:0033539">
    <property type="term" value="P:fatty acid beta-oxidation using acyl-CoA dehydrogenase"/>
    <property type="evidence" value="ECO:0007669"/>
    <property type="project" value="TreeGrafter"/>
</dbReference>
<dbReference type="Gene3D" id="1.10.540.10">
    <property type="entry name" value="Acyl-CoA dehydrogenase/oxidase, N-terminal domain"/>
    <property type="match status" value="1"/>
</dbReference>
<evidence type="ECO:0000313" key="8">
    <source>
        <dbReference type="Proteomes" id="UP001233271"/>
    </source>
</evidence>
<dbReference type="InterPro" id="IPR001199">
    <property type="entry name" value="Cyt_B5-like_heme/steroid-bd"/>
</dbReference>
<evidence type="ECO:0000256" key="5">
    <source>
        <dbReference type="ARBA" id="ARBA00023002"/>
    </source>
</evidence>
<dbReference type="GO" id="GO:0050660">
    <property type="term" value="F:flavin adenine dinucleotide binding"/>
    <property type="evidence" value="ECO:0007669"/>
    <property type="project" value="InterPro"/>
</dbReference>
<dbReference type="PROSITE" id="PS50255">
    <property type="entry name" value="CYTOCHROME_B5_2"/>
    <property type="match status" value="1"/>
</dbReference>
<dbReference type="Pfam" id="PF02771">
    <property type="entry name" value="Acyl-CoA_dh_N"/>
    <property type="match status" value="1"/>
</dbReference>
<dbReference type="GO" id="GO:0003995">
    <property type="term" value="F:acyl-CoA dehydrogenase activity"/>
    <property type="evidence" value="ECO:0007669"/>
    <property type="project" value="InterPro"/>
</dbReference>
<sequence length="525" mass="58320">MSMPPSPTRAVTRDEVAKHNSEGDLWVIIDTFVYDLSKFAKFHPGGLSVLLDEDIAGKDATTTFFGLHGMEVLNKPQNDRMIIARIEGEEPKIRRPEPGDLSRVPYGESNWLSPAFKSPYYNESHHRLRKDMRVFVDTKLYPEAQAYEVSGKEASVQAKRDMAESQLNHMRLGPGKHLHGRTLMGGVKGEDFDFFHELVVVQELSRIRAKGYSTGAMASIAIGLPPVMNFGKEPLRSQIIREVLEGEKMACLCITEAFAGSDVSGIKSRAVRQPDGSWILNGTKKWITGGMYAEYFSVAAKTYGGDCPDGAISMFIVPRGEGVKTKFIPTMYSPSAGTAYVTFDKVRVEPEQLLGEEGKGLFIVLSNFNKERWGLIAGAAATCRLVTQDCIMWAAQREVFGKPLLSQPVIRLKLAAMIGKTEAAQNWLENMTFQMTHMDYKTQAKHLAGQLAFLKMMTTKWMNEVIDDAVQIFGGRALTKTGTGRFVERAHASKKFEAVGGGSEEIMGDLGMRQLMRDLPKDQKL</sequence>
<dbReference type="Gene3D" id="1.20.140.10">
    <property type="entry name" value="Butyryl-CoA Dehydrogenase, subunit A, domain 3"/>
    <property type="match status" value="1"/>
</dbReference>
<protein>
    <recommendedName>
        <fullName evidence="6">Cytochrome b5 heme-binding domain-containing protein</fullName>
    </recommendedName>
</protein>
<dbReference type="InterPro" id="IPR006091">
    <property type="entry name" value="Acyl-CoA_Oxase/DH_mid-dom"/>
</dbReference>
<dbReference type="InterPro" id="IPR046373">
    <property type="entry name" value="Acyl-CoA_Oxase/DH_mid-dom_sf"/>
</dbReference>
<evidence type="ECO:0000256" key="1">
    <source>
        <dbReference type="ARBA" id="ARBA00001974"/>
    </source>
</evidence>
<dbReference type="InterPro" id="IPR006089">
    <property type="entry name" value="Acyl-CoA_DH_CS"/>
</dbReference>
<comment type="similarity">
    <text evidence="2">Belongs to the acyl-CoA dehydrogenase family.</text>
</comment>
<reference evidence="7" key="1">
    <citation type="journal article" date="2023" name="BMC Genomics">
        <title>Chromosome-level genome assemblies of Cutaneotrichosporon spp. (Trichosporonales, Basidiomycota) reveal imbalanced evolution between nucleotide sequences and chromosome synteny.</title>
        <authorList>
            <person name="Kobayashi Y."/>
            <person name="Kayamori A."/>
            <person name="Aoki K."/>
            <person name="Shiwa Y."/>
            <person name="Matsutani M."/>
            <person name="Fujita N."/>
            <person name="Sugita T."/>
            <person name="Iwasaki W."/>
            <person name="Tanaka N."/>
            <person name="Takashima M."/>
        </authorList>
    </citation>
    <scope>NUCLEOTIDE SEQUENCE</scope>
    <source>
        <strain evidence="7">HIS019</strain>
    </source>
</reference>
<dbReference type="InterPro" id="IPR009100">
    <property type="entry name" value="AcylCoA_DH/oxidase_NM_dom_sf"/>
</dbReference>
<organism evidence="7 8">
    <name type="scientific">Cutaneotrichosporon cavernicola</name>
    <dbReference type="NCBI Taxonomy" id="279322"/>
    <lineage>
        <taxon>Eukaryota</taxon>
        <taxon>Fungi</taxon>
        <taxon>Dikarya</taxon>
        <taxon>Basidiomycota</taxon>
        <taxon>Agaricomycotina</taxon>
        <taxon>Tremellomycetes</taxon>
        <taxon>Trichosporonales</taxon>
        <taxon>Trichosporonaceae</taxon>
        <taxon>Cutaneotrichosporon</taxon>
    </lineage>
</organism>
<dbReference type="PROSITE" id="PS00072">
    <property type="entry name" value="ACYL_COA_DH_1"/>
    <property type="match status" value="1"/>
</dbReference>
<dbReference type="SUPFAM" id="SSF56645">
    <property type="entry name" value="Acyl-CoA dehydrogenase NM domain-like"/>
    <property type="match status" value="1"/>
</dbReference>
<dbReference type="InterPro" id="IPR009075">
    <property type="entry name" value="AcylCo_DH/oxidase_C"/>
</dbReference>
<evidence type="ECO:0000259" key="6">
    <source>
        <dbReference type="PROSITE" id="PS50255"/>
    </source>
</evidence>
<dbReference type="InterPro" id="IPR036250">
    <property type="entry name" value="AcylCo_DH-like_C"/>
</dbReference>
<dbReference type="EMBL" id="AP028216">
    <property type="protein sequence ID" value="BEI92424.1"/>
    <property type="molecule type" value="Genomic_DNA"/>
</dbReference>
<dbReference type="Gene3D" id="2.40.110.10">
    <property type="entry name" value="Butyryl-CoA Dehydrogenase, subunit A, domain 2"/>
    <property type="match status" value="1"/>
</dbReference>
<dbReference type="Proteomes" id="UP001233271">
    <property type="component" value="Chromosome 5"/>
</dbReference>
<keyword evidence="5" id="KW-0560">Oxidoreductase</keyword>
<dbReference type="GeneID" id="85496294"/>
<keyword evidence="8" id="KW-1185">Reference proteome</keyword>
<keyword evidence="3" id="KW-0285">Flavoprotein</keyword>
<dbReference type="Pfam" id="PF02770">
    <property type="entry name" value="Acyl-CoA_dh_M"/>
    <property type="match status" value="1"/>
</dbReference>
<dbReference type="PANTHER" id="PTHR48083:SF28">
    <property type="entry name" value="ACYL-COA DEHYDROGENASE FAMILY PROTEIN (AFU_ORTHOLOGUE AFUA_6G10880)-RELATED"/>
    <property type="match status" value="1"/>
</dbReference>
<feature type="domain" description="Cytochrome b5 heme-binding" evidence="6">
    <location>
        <begin position="8"/>
        <end position="87"/>
    </location>
</feature>
<gene>
    <name evidence="7" type="ORF">CcaverHIS019_0500520</name>
</gene>
<dbReference type="InterPro" id="IPR036400">
    <property type="entry name" value="Cyt_B5-like_heme/steroid_sf"/>
</dbReference>
<evidence type="ECO:0000313" key="7">
    <source>
        <dbReference type="EMBL" id="BEI92424.1"/>
    </source>
</evidence>
<dbReference type="KEGG" id="ccac:CcaHIS019_0500520"/>
<dbReference type="Gene3D" id="3.10.120.10">
    <property type="entry name" value="Cytochrome b5-like heme/steroid binding domain"/>
    <property type="match status" value="1"/>
</dbReference>
<dbReference type="PANTHER" id="PTHR48083">
    <property type="entry name" value="MEDIUM-CHAIN SPECIFIC ACYL-COA DEHYDROGENASE, MITOCHONDRIAL-RELATED"/>
    <property type="match status" value="1"/>
</dbReference>
<evidence type="ECO:0000256" key="4">
    <source>
        <dbReference type="ARBA" id="ARBA00022827"/>
    </source>
</evidence>
<accession>A0AA48L5L8</accession>
<name>A0AA48L5L8_9TREE</name>
<dbReference type="AlphaFoldDB" id="A0AA48L5L8"/>
<dbReference type="SUPFAM" id="SSF55856">
    <property type="entry name" value="Cytochrome b5-like heme/steroid binding domain"/>
    <property type="match status" value="1"/>
</dbReference>
<evidence type="ECO:0000256" key="2">
    <source>
        <dbReference type="ARBA" id="ARBA00009347"/>
    </source>
</evidence>
<dbReference type="InterPro" id="IPR037069">
    <property type="entry name" value="AcylCoA_DH/ox_N_sf"/>
</dbReference>
<proteinExistence type="inferred from homology"/>
<dbReference type="Pfam" id="PF00441">
    <property type="entry name" value="Acyl-CoA_dh_1"/>
    <property type="match status" value="1"/>
</dbReference>
<dbReference type="InterPro" id="IPR050741">
    <property type="entry name" value="Acyl-CoA_dehydrogenase"/>
</dbReference>
<dbReference type="Pfam" id="PF00173">
    <property type="entry name" value="Cyt-b5"/>
    <property type="match status" value="1"/>
</dbReference>
<dbReference type="GO" id="GO:0005737">
    <property type="term" value="C:cytoplasm"/>
    <property type="evidence" value="ECO:0007669"/>
    <property type="project" value="TreeGrafter"/>
</dbReference>